<proteinExistence type="predicted"/>
<keyword evidence="3" id="KW-1185">Reference proteome</keyword>
<evidence type="ECO:0000256" key="1">
    <source>
        <dbReference type="SAM" id="MobiDB-lite"/>
    </source>
</evidence>
<feature type="region of interest" description="Disordered" evidence="1">
    <location>
        <begin position="1"/>
        <end position="24"/>
    </location>
</feature>
<dbReference type="EMBL" id="CAAALY010052545">
    <property type="protein sequence ID" value="VEL21680.1"/>
    <property type="molecule type" value="Genomic_DNA"/>
</dbReference>
<dbReference type="AlphaFoldDB" id="A0A3S5AP98"/>
<organism evidence="2 3">
    <name type="scientific">Protopolystoma xenopodis</name>
    <dbReference type="NCBI Taxonomy" id="117903"/>
    <lineage>
        <taxon>Eukaryota</taxon>
        <taxon>Metazoa</taxon>
        <taxon>Spiralia</taxon>
        <taxon>Lophotrochozoa</taxon>
        <taxon>Platyhelminthes</taxon>
        <taxon>Monogenea</taxon>
        <taxon>Polyopisthocotylea</taxon>
        <taxon>Polystomatidea</taxon>
        <taxon>Polystomatidae</taxon>
        <taxon>Protopolystoma</taxon>
    </lineage>
</organism>
<gene>
    <name evidence="2" type="ORF">PXEA_LOCUS15120</name>
</gene>
<name>A0A3S5AP98_9PLAT</name>
<comment type="caution">
    <text evidence="2">The sequence shown here is derived from an EMBL/GenBank/DDBJ whole genome shotgun (WGS) entry which is preliminary data.</text>
</comment>
<reference evidence="2" key="1">
    <citation type="submission" date="2018-11" db="EMBL/GenBank/DDBJ databases">
        <authorList>
            <consortium name="Pathogen Informatics"/>
        </authorList>
    </citation>
    <scope>NUCLEOTIDE SEQUENCE</scope>
</reference>
<protein>
    <submittedName>
        <fullName evidence="2">Uncharacterized protein</fullName>
    </submittedName>
</protein>
<evidence type="ECO:0000313" key="3">
    <source>
        <dbReference type="Proteomes" id="UP000784294"/>
    </source>
</evidence>
<accession>A0A3S5AP98</accession>
<evidence type="ECO:0000313" key="2">
    <source>
        <dbReference type="EMBL" id="VEL21680.1"/>
    </source>
</evidence>
<sequence length="141" mass="15757">MEIRSLGVLGDGVPSSFGRQSSESIDVTKNANFSAQVSASSYPTRPYDSPRFERLRNWPDSETKANHEDVLDEVMRQNSSLWLASTSESTPSDSGLGLGLSRERFRDEDLGPVDDSLRDCECWSWQNCISNCTASKDPHFF</sequence>
<dbReference type="Proteomes" id="UP000784294">
    <property type="component" value="Unassembled WGS sequence"/>
</dbReference>